<protein>
    <submittedName>
        <fullName evidence="8">NCS2 family permease</fullName>
    </submittedName>
</protein>
<comment type="caution">
    <text evidence="8">The sequence shown here is derived from an EMBL/GenBank/DDBJ whole genome shotgun (WGS) entry which is preliminary data.</text>
</comment>
<feature type="transmembrane region" description="Helical" evidence="7">
    <location>
        <begin position="262"/>
        <end position="282"/>
    </location>
</feature>
<keyword evidence="6 7" id="KW-0472">Membrane</keyword>
<name>A0A553K5X0_9ACTN</name>
<evidence type="ECO:0000256" key="7">
    <source>
        <dbReference type="SAM" id="Phobius"/>
    </source>
</evidence>
<accession>A0A553K5X0</accession>
<dbReference type="Proteomes" id="UP000317638">
    <property type="component" value="Unassembled WGS sequence"/>
</dbReference>
<feature type="transmembrane region" description="Helical" evidence="7">
    <location>
        <begin position="233"/>
        <end position="255"/>
    </location>
</feature>
<gene>
    <name evidence="8" type="ORF">FOJ82_04385</name>
</gene>
<feature type="transmembrane region" description="Helical" evidence="7">
    <location>
        <begin position="413"/>
        <end position="433"/>
    </location>
</feature>
<feature type="transmembrane region" description="Helical" evidence="7">
    <location>
        <begin position="202"/>
        <end position="221"/>
    </location>
</feature>
<feature type="transmembrane region" description="Helical" evidence="7">
    <location>
        <begin position="171"/>
        <end position="190"/>
    </location>
</feature>
<feature type="transmembrane region" description="Helical" evidence="7">
    <location>
        <begin position="110"/>
        <end position="133"/>
    </location>
</feature>
<evidence type="ECO:0000256" key="1">
    <source>
        <dbReference type="ARBA" id="ARBA00004127"/>
    </source>
</evidence>
<keyword evidence="3" id="KW-0813">Transport</keyword>
<evidence type="ECO:0000256" key="4">
    <source>
        <dbReference type="ARBA" id="ARBA00022692"/>
    </source>
</evidence>
<keyword evidence="5 7" id="KW-1133">Transmembrane helix</keyword>
<dbReference type="GO" id="GO:0012505">
    <property type="term" value="C:endomembrane system"/>
    <property type="evidence" value="ECO:0007669"/>
    <property type="project" value="UniProtKB-SubCell"/>
</dbReference>
<feature type="transmembrane region" description="Helical" evidence="7">
    <location>
        <begin position="509"/>
        <end position="531"/>
    </location>
</feature>
<dbReference type="PANTHER" id="PTHR43337:SF1">
    <property type="entry name" value="XANTHINE_URACIL PERMEASE C887.17-RELATED"/>
    <property type="match status" value="1"/>
</dbReference>
<evidence type="ECO:0000313" key="8">
    <source>
        <dbReference type="EMBL" id="TRY20109.1"/>
    </source>
</evidence>
<evidence type="ECO:0000256" key="2">
    <source>
        <dbReference type="ARBA" id="ARBA00005697"/>
    </source>
</evidence>
<keyword evidence="9" id="KW-1185">Reference proteome</keyword>
<reference evidence="8 9" key="1">
    <citation type="submission" date="2019-07" db="EMBL/GenBank/DDBJ databases">
        <authorList>
            <person name="Zhou L.-Y."/>
        </authorList>
    </citation>
    <scope>NUCLEOTIDE SEQUENCE [LARGE SCALE GENOMIC DNA]</scope>
    <source>
        <strain evidence="8 9">YIM 101269</strain>
    </source>
</reference>
<dbReference type="GO" id="GO:0005886">
    <property type="term" value="C:plasma membrane"/>
    <property type="evidence" value="ECO:0007669"/>
    <property type="project" value="TreeGrafter"/>
</dbReference>
<comment type="similarity">
    <text evidence="2">Belongs to the nucleobase:cation symporter-2 (NCS2) (TC 2.A.40) family. Azg-like subfamily.</text>
</comment>
<sequence>MSESTGSRRSLGTTRARGVISSGPLTWSPVINKSPKAVRRPESAPADTSSWIERHFNITGRGSTVGQELRGGLVTFFAMAYIIALNPLIIGTATDKNGLLISGVSPDVDGAVAASIGMVAAATALIAGVMTILMGVIGRFPIGLATGLGLNALVAYVLAPQMTWPQAMGLVVWEGILITILVLTGFRTAVFKAVPKALRTAISVGIGLFIAFVGLINAGVVRSTATPPVELGIAGSLMGWPILVFVVGLFLLIALHVLRVKGAMLISIVTATVLAIIIEAVSKLGPQSAENATGWALNVPELGNFAAPDLSLLGRVDMVGAFFVDGQFSVTRFVALLVLVFSLLLADFFDTMGTMVAVGAEGGILDENDMPPHTTEILLVDSLAAVAGGLGSVSSNTAYVESTAGVGEGARTGLASVFTGIAFLLAIIASPLINMVPSEAASPVLVFVGFLMIAQVVDVNWKDADLAIPAFLTIILMPFAYSITVGIGAGFLAYVFIKLVRGRAKQVHPLMYVVAVMFIIYFMQGPILSLIEG</sequence>
<dbReference type="InterPro" id="IPR045018">
    <property type="entry name" value="Azg-like"/>
</dbReference>
<organism evidence="8 9">
    <name type="scientific">Tessaracoccus rhinocerotis</name>
    <dbReference type="NCBI Taxonomy" id="1689449"/>
    <lineage>
        <taxon>Bacteria</taxon>
        <taxon>Bacillati</taxon>
        <taxon>Actinomycetota</taxon>
        <taxon>Actinomycetes</taxon>
        <taxon>Propionibacteriales</taxon>
        <taxon>Propionibacteriaceae</taxon>
        <taxon>Tessaracoccus</taxon>
    </lineage>
</organism>
<dbReference type="InterPro" id="IPR006043">
    <property type="entry name" value="NCS2"/>
</dbReference>
<dbReference type="EMBL" id="VKKG01000001">
    <property type="protein sequence ID" value="TRY20109.1"/>
    <property type="molecule type" value="Genomic_DNA"/>
</dbReference>
<dbReference type="AlphaFoldDB" id="A0A553K5X0"/>
<evidence type="ECO:0000256" key="3">
    <source>
        <dbReference type="ARBA" id="ARBA00022448"/>
    </source>
</evidence>
<feature type="transmembrane region" description="Helical" evidence="7">
    <location>
        <begin position="469"/>
        <end position="497"/>
    </location>
</feature>
<evidence type="ECO:0000256" key="5">
    <source>
        <dbReference type="ARBA" id="ARBA00022989"/>
    </source>
</evidence>
<proteinExistence type="inferred from homology"/>
<dbReference type="GO" id="GO:0005345">
    <property type="term" value="F:purine nucleobase transmembrane transporter activity"/>
    <property type="evidence" value="ECO:0007669"/>
    <property type="project" value="TreeGrafter"/>
</dbReference>
<evidence type="ECO:0000313" key="9">
    <source>
        <dbReference type="Proteomes" id="UP000317638"/>
    </source>
</evidence>
<dbReference type="PANTHER" id="PTHR43337">
    <property type="entry name" value="XANTHINE/URACIL PERMEASE C887.17-RELATED"/>
    <property type="match status" value="1"/>
</dbReference>
<comment type="subcellular location">
    <subcellularLocation>
        <location evidence="1">Endomembrane system</location>
        <topology evidence="1">Multi-pass membrane protein</topology>
    </subcellularLocation>
</comment>
<feature type="transmembrane region" description="Helical" evidence="7">
    <location>
        <begin position="140"/>
        <end position="159"/>
    </location>
</feature>
<keyword evidence="4 7" id="KW-0812">Transmembrane</keyword>
<dbReference type="Pfam" id="PF00860">
    <property type="entry name" value="Xan_ur_permease"/>
    <property type="match status" value="1"/>
</dbReference>
<feature type="transmembrane region" description="Helical" evidence="7">
    <location>
        <begin position="71"/>
        <end position="90"/>
    </location>
</feature>
<evidence type="ECO:0000256" key="6">
    <source>
        <dbReference type="ARBA" id="ARBA00023136"/>
    </source>
</evidence>
<feature type="transmembrane region" description="Helical" evidence="7">
    <location>
        <begin position="330"/>
        <end position="349"/>
    </location>
</feature>
<dbReference type="OrthoDB" id="9808458at2"/>
<feature type="transmembrane region" description="Helical" evidence="7">
    <location>
        <begin position="440"/>
        <end position="457"/>
    </location>
</feature>